<evidence type="ECO:0000313" key="4">
    <source>
        <dbReference type="Proteomes" id="UP001497623"/>
    </source>
</evidence>
<evidence type="ECO:0000259" key="2">
    <source>
        <dbReference type="PROSITE" id="PS50181"/>
    </source>
</evidence>
<organism evidence="3 4">
    <name type="scientific">Meganyctiphanes norvegica</name>
    <name type="common">Northern krill</name>
    <name type="synonym">Thysanopoda norvegica</name>
    <dbReference type="NCBI Taxonomy" id="48144"/>
    <lineage>
        <taxon>Eukaryota</taxon>
        <taxon>Metazoa</taxon>
        <taxon>Ecdysozoa</taxon>
        <taxon>Arthropoda</taxon>
        <taxon>Crustacea</taxon>
        <taxon>Multicrustacea</taxon>
        <taxon>Malacostraca</taxon>
        <taxon>Eumalacostraca</taxon>
        <taxon>Eucarida</taxon>
        <taxon>Euphausiacea</taxon>
        <taxon>Euphausiidae</taxon>
        <taxon>Meganyctiphanes</taxon>
    </lineage>
</organism>
<name>A0AAV2R0Y7_MEGNR</name>
<comment type="caution">
    <text evidence="3">The sequence shown here is derived from an EMBL/GenBank/DDBJ whole genome shotgun (WGS) entry which is preliminary data.</text>
</comment>
<dbReference type="Gene3D" id="1.20.1280.50">
    <property type="match status" value="1"/>
</dbReference>
<sequence length="522" mass="60391">MNRSSSRNRNMKGSKSISLGSRNSSRNNCSKSINNRSGRGKSRPRYKINCGMSKSSSNARVTRSQSSNSRTGTDLAALSTPGISQIKMERDSSHFDSLPTEILEKIFLDVPPEDIPCHMPWVCKTWSDIVQKPNYWRNRAKTLNLKITPDEWTVLQLHDDRLASERCLWMVCHIDYQQKFTDDIYPRCFLINNKGLKLSYEEEEYEEIMEGEMESFINIACAGILLRTIHTVKIHSKSPFDDVRSFSLLIKLVSVNYNAIDLLEILDDEFSWLNFKPTFINLLKSEEAIYRPLEISRFKGCLHSIDDITDLIFQLCLAIAVDENNVAIDPGLIKIAETFEWLKVFHLHVKVGTDVSTLGYLPTQAQTLSLSFTSVNPSNIDWVIMAVKKLQPRRRVCGCIDHPCLHNSYGILVFMDCLLNNKQMERMLKGIDQSGTHINWQVWATGPNLEENGDDEMSEMLVNLWPNVGEGFFRFDYNDELEYCLERDYHWTPVERMEMCKMCYLPWNKWNRFRSSKINHTS</sequence>
<dbReference type="Proteomes" id="UP001497623">
    <property type="component" value="Unassembled WGS sequence"/>
</dbReference>
<evidence type="ECO:0000256" key="1">
    <source>
        <dbReference type="SAM" id="MobiDB-lite"/>
    </source>
</evidence>
<accession>A0AAV2R0Y7</accession>
<dbReference type="AlphaFoldDB" id="A0AAV2R0Y7"/>
<reference evidence="3 4" key="1">
    <citation type="submission" date="2024-05" db="EMBL/GenBank/DDBJ databases">
        <authorList>
            <person name="Wallberg A."/>
        </authorList>
    </citation>
    <scope>NUCLEOTIDE SEQUENCE [LARGE SCALE GENOMIC DNA]</scope>
</reference>
<feature type="domain" description="F-box" evidence="2">
    <location>
        <begin position="92"/>
        <end position="139"/>
    </location>
</feature>
<feature type="compositionally biased region" description="Polar residues" evidence="1">
    <location>
        <begin position="52"/>
        <end position="72"/>
    </location>
</feature>
<feature type="region of interest" description="Disordered" evidence="1">
    <location>
        <begin position="1"/>
        <end position="83"/>
    </location>
</feature>
<proteinExistence type="predicted"/>
<evidence type="ECO:0000313" key="3">
    <source>
        <dbReference type="EMBL" id="CAL4104829.1"/>
    </source>
</evidence>
<dbReference type="InterPro" id="IPR001810">
    <property type="entry name" value="F-box_dom"/>
</dbReference>
<dbReference type="SMART" id="SM00256">
    <property type="entry name" value="FBOX"/>
    <property type="match status" value="1"/>
</dbReference>
<feature type="compositionally biased region" description="Low complexity" evidence="1">
    <location>
        <begin position="13"/>
        <end position="37"/>
    </location>
</feature>
<dbReference type="Pfam" id="PF12937">
    <property type="entry name" value="F-box-like"/>
    <property type="match status" value="1"/>
</dbReference>
<keyword evidence="4" id="KW-1185">Reference proteome</keyword>
<dbReference type="EMBL" id="CAXKWB010012512">
    <property type="protein sequence ID" value="CAL4104829.1"/>
    <property type="molecule type" value="Genomic_DNA"/>
</dbReference>
<gene>
    <name evidence="3" type="ORF">MNOR_LOCUS17860</name>
</gene>
<dbReference type="InterPro" id="IPR036047">
    <property type="entry name" value="F-box-like_dom_sf"/>
</dbReference>
<dbReference type="PROSITE" id="PS50181">
    <property type="entry name" value="FBOX"/>
    <property type="match status" value="1"/>
</dbReference>
<protein>
    <recommendedName>
        <fullName evidence="2">F-box domain-containing protein</fullName>
    </recommendedName>
</protein>
<dbReference type="SUPFAM" id="SSF81383">
    <property type="entry name" value="F-box domain"/>
    <property type="match status" value="1"/>
</dbReference>